<evidence type="ECO:0000313" key="1">
    <source>
        <dbReference type="EMBL" id="TVY09858.1"/>
    </source>
</evidence>
<dbReference type="AlphaFoldDB" id="A0A559KCK2"/>
<organism evidence="1 2">
    <name type="scientific">Paenibacillus cremeus</name>
    <dbReference type="NCBI Taxonomy" id="2163881"/>
    <lineage>
        <taxon>Bacteria</taxon>
        <taxon>Bacillati</taxon>
        <taxon>Bacillota</taxon>
        <taxon>Bacilli</taxon>
        <taxon>Bacillales</taxon>
        <taxon>Paenibacillaceae</taxon>
        <taxon>Paenibacillus</taxon>
    </lineage>
</organism>
<proteinExistence type="predicted"/>
<keyword evidence="2" id="KW-1185">Reference proteome</keyword>
<comment type="caution">
    <text evidence="1">The sequence shown here is derived from an EMBL/GenBank/DDBJ whole genome shotgun (WGS) entry which is preliminary data.</text>
</comment>
<protein>
    <submittedName>
        <fullName evidence="1">Uncharacterized protein</fullName>
    </submittedName>
</protein>
<dbReference type="Proteomes" id="UP000317036">
    <property type="component" value="Unassembled WGS sequence"/>
</dbReference>
<dbReference type="OrthoDB" id="2966200at2"/>
<reference evidence="1 2" key="1">
    <citation type="submission" date="2019-07" db="EMBL/GenBank/DDBJ databases">
        <authorList>
            <person name="Kim J."/>
        </authorList>
    </citation>
    <scope>NUCLEOTIDE SEQUENCE [LARGE SCALE GENOMIC DNA]</scope>
    <source>
        <strain evidence="1 2">JC52</strain>
    </source>
</reference>
<name>A0A559KCK2_9BACL</name>
<accession>A0A559KCK2</accession>
<gene>
    <name evidence="1" type="ORF">FPZ49_10825</name>
</gene>
<evidence type="ECO:0000313" key="2">
    <source>
        <dbReference type="Proteomes" id="UP000317036"/>
    </source>
</evidence>
<dbReference type="RefSeq" id="WP_144846381.1">
    <property type="nucleotide sequence ID" value="NZ_VNJI01000011.1"/>
</dbReference>
<dbReference type="EMBL" id="VNJI01000011">
    <property type="protein sequence ID" value="TVY09858.1"/>
    <property type="molecule type" value="Genomic_DNA"/>
</dbReference>
<sequence>MELLLNHKGLKVKHSDEYERVYYYNDDMLKNNVLITEDTLMNDNESGKVNVQTSISVKHFNEIDAVTYDIYWGDLLSPIQVYRITLDIYEMYKNYPLNLFLELIDDISTGSMSAASQSKQQSRDEIMDWIKGEFEEVMEGSER</sequence>